<dbReference type="CDD" id="cd00113">
    <property type="entry name" value="PLAT"/>
    <property type="match status" value="1"/>
</dbReference>
<dbReference type="InterPro" id="IPR010417">
    <property type="entry name" value="Embryo-specific_ATS3"/>
</dbReference>
<protein>
    <submittedName>
        <fullName evidence="2">Uncharacterized protein</fullName>
    </submittedName>
</protein>
<feature type="compositionally biased region" description="Basic residues" evidence="1">
    <location>
        <begin position="31"/>
        <end position="40"/>
    </location>
</feature>
<dbReference type="SUPFAM" id="SSF49723">
    <property type="entry name" value="Lipase/lipooxygenase domain (PLAT/LH2 domain)"/>
    <property type="match status" value="1"/>
</dbReference>
<dbReference type="PANTHER" id="PTHR31718">
    <property type="entry name" value="PLAT DOMAIN-CONTAINING PROTEIN"/>
    <property type="match status" value="1"/>
</dbReference>
<evidence type="ECO:0000256" key="1">
    <source>
        <dbReference type="SAM" id="MobiDB-lite"/>
    </source>
</evidence>
<evidence type="ECO:0000313" key="3">
    <source>
        <dbReference type="Proteomes" id="UP000306102"/>
    </source>
</evidence>
<gene>
    <name evidence="2" type="ORF">TEA_001280</name>
</gene>
<organism evidence="2 3">
    <name type="scientific">Camellia sinensis var. sinensis</name>
    <name type="common">China tea</name>
    <dbReference type="NCBI Taxonomy" id="542762"/>
    <lineage>
        <taxon>Eukaryota</taxon>
        <taxon>Viridiplantae</taxon>
        <taxon>Streptophyta</taxon>
        <taxon>Embryophyta</taxon>
        <taxon>Tracheophyta</taxon>
        <taxon>Spermatophyta</taxon>
        <taxon>Magnoliopsida</taxon>
        <taxon>eudicotyledons</taxon>
        <taxon>Gunneridae</taxon>
        <taxon>Pentapetalae</taxon>
        <taxon>asterids</taxon>
        <taxon>Ericales</taxon>
        <taxon>Theaceae</taxon>
        <taxon>Camellia</taxon>
    </lineage>
</organism>
<keyword evidence="3" id="KW-1185">Reference proteome</keyword>
<feature type="region of interest" description="Disordered" evidence="1">
    <location>
        <begin position="25"/>
        <end position="47"/>
    </location>
</feature>
<reference evidence="2 3" key="1">
    <citation type="journal article" date="2018" name="Proc. Natl. Acad. Sci. U.S.A.">
        <title>Draft genome sequence of Camellia sinensis var. sinensis provides insights into the evolution of the tea genome and tea quality.</title>
        <authorList>
            <person name="Wei C."/>
            <person name="Yang H."/>
            <person name="Wang S."/>
            <person name="Zhao J."/>
            <person name="Liu C."/>
            <person name="Gao L."/>
            <person name="Xia E."/>
            <person name="Lu Y."/>
            <person name="Tai Y."/>
            <person name="She G."/>
            <person name="Sun J."/>
            <person name="Cao H."/>
            <person name="Tong W."/>
            <person name="Gao Q."/>
            <person name="Li Y."/>
            <person name="Deng W."/>
            <person name="Jiang X."/>
            <person name="Wang W."/>
            <person name="Chen Q."/>
            <person name="Zhang S."/>
            <person name="Li H."/>
            <person name="Wu J."/>
            <person name="Wang P."/>
            <person name="Li P."/>
            <person name="Shi C."/>
            <person name="Zheng F."/>
            <person name="Jian J."/>
            <person name="Huang B."/>
            <person name="Shan D."/>
            <person name="Shi M."/>
            <person name="Fang C."/>
            <person name="Yue Y."/>
            <person name="Li F."/>
            <person name="Li D."/>
            <person name="Wei S."/>
            <person name="Han B."/>
            <person name="Jiang C."/>
            <person name="Yin Y."/>
            <person name="Xia T."/>
            <person name="Zhang Z."/>
            <person name="Bennetzen J.L."/>
            <person name="Zhao S."/>
            <person name="Wan X."/>
        </authorList>
    </citation>
    <scope>NUCLEOTIDE SEQUENCE [LARGE SCALE GENOMIC DNA]</scope>
    <source>
        <strain evidence="3">cv. Shuchazao</strain>
        <tissue evidence="2">Leaf</tissue>
    </source>
</reference>
<dbReference type="PANTHER" id="PTHR31718:SF31">
    <property type="entry name" value="OS01G0172800 PROTEIN"/>
    <property type="match status" value="1"/>
</dbReference>
<name>A0A4S4EBL9_CAMSN</name>
<sequence length="218" mass="24953">MVGSDGSNVGLQSGFMAVGYNLGRDREKNERKRKKMRREGRRTARERKWEKERRRLEGVVDSKRSNCCTIIQTSKAGFVGLLNWVCGAFVPLCLLHLKENGACYYTVRFTTSCSSPSYTRDQISLDFGDAYGNEVYVPRIDDPSSGTFEACSVDTFDIYGPCMYDTCYLYVYRSGYDGWKLNTVEVYGYNSVTFYYNTFIPRDVWYGFDYCNGLSAST</sequence>
<dbReference type="EMBL" id="SDRB02005817">
    <property type="protein sequence ID" value="THG13613.1"/>
    <property type="molecule type" value="Genomic_DNA"/>
</dbReference>
<dbReference type="AlphaFoldDB" id="A0A4S4EBL9"/>
<proteinExistence type="predicted"/>
<accession>A0A4S4EBL9</accession>
<dbReference type="Pfam" id="PF06232">
    <property type="entry name" value="ATS3"/>
    <property type="match status" value="1"/>
</dbReference>
<dbReference type="Proteomes" id="UP000306102">
    <property type="component" value="Unassembled WGS sequence"/>
</dbReference>
<evidence type="ECO:0000313" key="2">
    <source>
        <dbReference type="EMBL" id="THG13613.1"/>
    </source>
</evidence>
<comment type="caution">
    <text evidence="2">The sequence shown here is derived from an EMBL/GenBank/DDBJ whole genome shotgun (WGS) entry which is preliminary data.</text>
</comment>
<dbReference type="InterPro" id="IPR036392">
    <property type="entry name" value="PLAT/LH2_dom_sf"/>
</dbReference>